<evidence type="ECO:0000313" key="4">
    <source>
        <dbReference type="EMBL" id="CRK35879.1"/>
    </source>
</evidence>
<dbReference type="AlphaFoldDB" id="A0A0G4MNX4"/>
<feature type="non-terminal residue" evidence="4">
    <location>
        <position position="85"/>
    </location>
</feature>
<feature type="repeat" description="ANK" evidence="3">
    <location>
        <begin position="37"/>
        <end position="69"/>
    </location>
</feature>
<dbReference type="Gene3D" id="1.25.40.20">
    <property type="entry name" value="Ankyrin repeat-containing domain"/>
    <property type="match status" value="1"/>
</dbReference>
<organism evidence="4 5">
    <name type="scientific">Verticillium longisporum</name>
    <name type="common">Verticillium dahliae var. longisporum</name>
    <dbReference type="NCBI Taxonomy" id="100787"/>
    <lineage>
        <taxon>Eukaryota</taxon>
        <taxon>Fungi</taxon>
        <taxon>Dikarya</taxon>
        <taxon>Ascomycota</taxon>
        <taxon>Pezizomycotina</taxon>
        <taxon>Sordariomycetes</taxon>
        <taxon>Hypocreomycetidae</taxon>
        <taxon>Glomerellales</taxon>
        <taxon>Plectosphaerellaceae</taxon>
        <taxon>Verticillium</taxon>
    </lineage>
</organism>
<dbReference type="InterPro" id="IPR002110">
    <property type="entry name" value="Ankyrin_rpt"/>
</dbReference>
<dbReference type="Proteomes" id="UP000044602">
    <property type="component" value="Unassembled WGS sequence"/>
</dbReference>
<evidence type="ECO:0000256" key="3">
    <source>
        <dbReference type="PROSITE-ProRule" id="PRU00023"/>
    </source>
</evidence>
<dbReference type="PANTHER" id="PTHR24201">
    <property type="entry name" value="ANK_REP_REGION DOMAIN-CONTAINING PROTEIN"/>
    <property type="match status" value="1"/>
</dbReference>
<reference evidence="4 5" key="1">
    <citation type="submission" date="2015-05" db="EMBL/GenBank/DDBJ databases">
        <authorList>
            <person name="Wang D.B."/>
            <person name="Wang M."/>
        </authorList>
    </citation>
    <scope>NUCLEOTIDE SEQUENCE [LARGE SCALE GENOMIC DNA]</scope>
    <source>
        <strain evidence="4">VL1</strain>
    </source>
</reference>
<evidence type="ECO:0000256" key="1">
    <source>
        <dbReference type="ARBA" id="ARBA00022737"/>
    </source>
</evidence>
<proteinExistence type="predicted"/>
<dbReference type="PROSITE" id="PS50088">
    <property type="entry name" value="ANK_REPEAT"/>
    <property type="match status" value="1"/>
</dbReference>
<name>A0A0G4MNX4_VERLO</name>
<dbReference type="Pfam" id="PF12796">
    <property type="entry name" value="Ank_2"/>
    <property type="match status" value="1"/>
</dbReference>
<evidence type="ECO:0000256" key="2">
    <source>
        <dbReference type="ARBA" id="ARBA00023043"/>
    </source>
</evidence>
<keyword evidence="5" id="KW-1185">Reference proteome</keyword>
<dbReference type="SUPFAM" id="SSF48403">
    <property type="entry name" value="Ankyrin repeat"/>
    <property type="match status" value="1"/>
</dbReference>
<dbReference type="InterPro" id="IPR050776">
    <property type="entry name" value="Ank_Repeat/CDKN_Inhibitor"/>
</dbReference>
<dbReference type="STRING" id="100787.A0A0G4MNX4"/>
<dbReference type="InterPro" id="IPR036770">
    <property type="entry name" value="Ankyrin_rpt-contain_sf"/>
</dbReference>
<protein>
    <submittedName>
        <fullName evidence="4">Uncharacterized protein</fullName>
    </submittedName>
</protein>
<accession>A0A0G4MNX4</accession>
<sequence>RIVVKDTAIIEAASDGNLQKVADLIHVGMDVNAKDRWGWTALSMAAYGGFPAIARLLLDNGANLDNVDVDGDTPIDLAANRGHTD</sequence>
<gene>
    <name evidence="4" type="ORF">BN1708_019843</name>
</gene>
<keyword evidence="2 3" id="KW-0040">ANK repeat</keyword>
<dbReference type="EMBL" id="CVQH01023746">
    <property type="protein sequence ID" value="CRK35879.1"/>
    <property type="molecule type" value="Genomic_DNA"/>
</dbReference>
<feature type="non-terminal residue" evidence="4">
    <location>
        <position position="1"/>
    </location>
</feature>
<keyword evidence="1" id="KW-0677">Repeat</keyword>
<evidence type="ECO:0000313" key="5">
    <source>
        <dbReference type="Proteomes" id="UP000044602"/>
    </source>
</evidence>
<dbReference type="PROSITE" id="PS50297">
    <property type="entry name" value="ANK_REP_REGION"/>
    <property type="match status" value="1"/>
</dbReference>
<dbReference type="SMART" id="SM00248">
    <property type="entry name" value="ANK"/>
    <property type="match status" value="2"/>
</dbReference>